<comment type="caution">
    <text evidence="1">The sequence shown here is derived from an EMBL/GenBank/DDBJ whole genome shotgun (WGS) entry which is preliminary data.</text>
</comment>
<dbReference type="Proteomes" id="UP000004756">
    <property type="component" value="Unassembled WGS sequence"/>
</dbReference>
<evidence type="ECO:0000313" key="2">
    <source>
        <dbReference type="Proteomes" id="UP000004756"/>
    </source>
</evidence>
<accession>C0CXF5</accession>
<reference evidence="1 2" key="1">
    <citation type="submission" date="2009-02" db="EMBL/GenBank/DDBJ databases">
        <title>Draft genome sequence of Clostridium asparagiforme (DSM 15981).</title>
        <authorList>
            <person name="Sudarsanam P."/>
            <person name="Ley R."/>
            <person name="Guruge J."/>
            <person name="Turnbaugh P.J."/>
            <person name="Mahowald M."/>
            <person name="Liep D."/>
            <person name="Gordon J."/>
        </authorList>
    </citation>
    <scope>NUCLEOTIDE SEQUENCE [LARGE SCALE GENOMIC DNA]</scope>
    <source>
        <strain evidence="1 2">DSM 15981</strain>
    </source>
</reference>
<evidence type="ECO:0000313" key="1">
    <source>
        <dbReference type="EMBL" id="EEG56238.1"/>
    </source>
</evidence>
<gene>
    <name evidence="1" type="ORF">CLOSTASPAR_01677</name>
</gene>
<dbReference type="EMBL" id="ACCJ01000082">
    <property type="protein sequence ID" value="EEG56238.1"/>
    <property type="molecule type" value="Genomic_DNA"/>
</dbReference>
<sequence length="55" mass="6304">MDASPYAVTAFIKYYLKTKLSRCMWFVNRKSIFLRLICKTARPAIPAGDGLPLCY</sequence>
<dbReference type="AlphaFoldDB" id="C0CXF5"/>
<dbReference type="HOGENOM" id="CLU_3023813_0_0_9"/>
<organism evidence="1 2">
    <name type="scientific">[Clostridium] asparagiforme DSM 15981</name>
    <dbReference type="NCBI Taxonomy" id="518636"/>
    <lineage>
        <taxon>Bacteria</taxon>
        <taxon>Bacillati</taxon>
        <taxon>Bacillota</taxon>
        <taxon>Clostridia</taxon>
        <taxon>Lachnospirales</taxon>
        <taxon>Lachnospiraceae</taxon>
        <taxon>Enterocloster</taxon>
    </lineage>
</organism>
<name>C0CXF5_9FIRM</name>
<proteinExistence type="predicted"/>
<protein>
    <submittedName>
        <fullName evidence="1">Uncharacterized protein</fullName>
    </submittedName>
</protein>
<keyword evidence="2" id="KW-1185">Reference proteome</keyword>